<dbReference type="InterPro" id="IPR005945">
    <property type="entry name" value="Pro_imino_pep"/>
</dbReference>
<evidence type="ECO:0000256" key="2">
    <source>
        <dbReference type="ARBA" id="ARBA00022801"/>
    </source>
</evidence>
<protein>
    <submittedName>
        <fullName evidence="4">Proline iminopeptidase protein</fullName>
    </submittedName>
</protein>
<evidence type="ECO:0000313" key="4">
    <source>
        <dbReference type="EMBL" id="TDL20997.1"/>
    </source>
</evidence>
<organism evidence="4 5">
    <name type="scientific">Rickenella mellea</name>
    <dbReference type="NCBI Taxonomy" id="50990"/>
    <lineage>
        <taxon>Eukaryota</taxon>
        <taxon>Fungi</taxon>
        <taxon>Dikarya</taxon>
        <taxon>Basidiomycota</taxon>
        <taxon>Agaricomycotina</taxon>
        <taxon>Agaricomycetes</taxon>
        <taxon>Hymenochaetales</taxon>
        <taxon>Rickenellaceae</taxon>
        <taxon>Rickenella</taxon>
    </lineage>
</organism>
<keyword evidence="2" id="KW-0378">Hydrolase</keyword>
<comment type="similarity">
    <text evidence="1">Belongs to the peptidase S33 family.</text>
</comment>
<sequence>MDGPNVTEAFGDLKSSRALVVVHGGPGPAHYYLISLADLASGPNAILVIFYGQIGCGGSSHLRDKPVEFWTPTLFMDELDNLLNHYGISDNFDLYGHSWGGIIGAQFVGTCQPKGLRRLVIANSPASLPLWEKSCNELLDGMPEDVQQILREHEEAGTMDDKEYKDATGLYMAKHFIRVPLSDGMLKTLAAMAKDPTVTHATLGQKQFKIEGSLKTYSVISGLHKIAVPTLLLNGRYDEASDACIMPFFERIPKVRWYQFAESSHMPHLEERDLVMKIVGEFLHVHD</sequence>
<dbReference type="InterPro" id="IPR000073">
    <property type="entry name" value="AB_hydrolase_1"/>
</dbReference>
<dbReference type="SUPFAM" id="SSF53474">
    <property type="entry name" value="alpha/beta-Hydrolases"/>
    <property type="match status" value="1"/>
</dbReference>
<evidence type="ECO:0000313" key="5">
    <source>
        <dbReference type="Proteomes" id="UP000294933"/>
    </source>
</evidence>
<gene>
    <name evidence="4" type="ORF">BD410DRAFT_815465</name>
</gene>
<dbReference type="EMBL" id="ML170184">
    <property type="protein sequence ID" value="TDL20997.1"/>
    <property type="molecule type" value="Genomic_DNA"/>
</dbReference>
<dbReference type="Gene3D" id="3.40.50.1820">
    <property type="entry name" value="alpha/beta hydrolase"/>
    <property type="match status" value="1"/>
</dbReference>
<dbReference type="PRINTS" id="PR00793">
    <property type="entry name" value="PROAMNOPTASE"/>
</dbReference>
<dbReference type="PIRSF" id="PIRSF005539">
    <property type="entry name" value="Pept_S33_TRI_F1"/>
    <property type="match status" value="1"/>
</dbReference>
<dbReference type="Pfam" id="PF00561">
    <property type="entry name" value="Abhydrolase_1"/>
    <property type="match status" value="1"/>
</dbReference>
<feature type="domain" description="AB hydrolase-1" evidence="3">
    <location>
        <begin position="18"/>
        <end position="271"/>
    </location>
</feature>
<accession>A0A4Y7Q014</accession>
<proteinExistence type="inferred from homology"/>
<keyword evidence="5" id="KW-1185">Reference proteome</keyword>
<dbReference type="NCBIfam" id="TIGR01250">
    <property type="entry name" value="pro_imino_pep_2"/>
    <property type="match status" value="1"/>
</dbReference>
<dbReference type="InterPro" id="IPR029058">
    <property type="entry name" value="AB_hydrolase_fold"/>
</dbReference>
<dbReference type="OrthoDB" id="190201at2759"/>
<dbReference type="PANTHER" id="PTHR43433">
    <property type="entry name" value="HYDROLASE, ALPHA/BETA FOLD FAMILY PROTEIN"/>
    <property type="match status" value="1"/>
</dbReference>
<dbReference type="GO" id="GO:0006508">
    <property type="term" value="P:proteolysis"/>
    <property type="evidence" value="ECO:0007669"/>
    <property type="project" value="InterPro"/>
</dbReference>
<evidence type="ECO:0000256" key="1">
    <source>
        <dbReference type="ARBA" id="ARBA00010088"/>
    </source>
</evidence>
<dbReference type="GO" id="GO:0008233">
    <property type="term" value="F:peptidase activity"/>
    <property type="evidence" value="ECO:0007669"/>
    <property type="project" value="InterPro"/>
</dbReference>
<evidence type="ECO:0000259" key="3">
    <source>
        <dbReference type="Pfam" id="PF00561"/>
    </source>
</evidence>
<dbReference type="AlphaFoldDB" id="A0A4Y7Q014"/>
<reference evidence="4 5" key="1">
    <citation type="submission" date="2018-06" db="EMBL/GenBank/DDBJ databases">
        <title>A transcriptomic atlas of mushroom development highlights an independent origin of complex multicellularity.</title>
        <authorList>
            <consortium name="DOE Joint Genome Institute"/>
            <person name="Krizsan K."/>
            <person name="Almasi E."/>
            <person name="Merenyi Z."/>
            <person name="Sahu N."/>
            <person name="Viragh M."/>
            <person name="Koszo T."/>
            <person name="Mondo S."/>
            <person name="Kiss B."/>
            <person name="Balint B."/>
            <person name="Kues U."/>
            <person name="Barry K."/>
            <person name="Hegedus J.C."/>
            <person name="Henrissat B."/>
            <person name="Johnson J."/>
            <person name="Lipzen A."/>
            <person name="Ohm R."/>
            <person name="Nagy I."/>
            <person name="Pangilinan J."/>
            <person name="Yan J."/>
            <person name="Xiong Y."/>
            <person name="Grigoriev I.V."/>
            <person name="Hibbett D.S."/>
            <person name="Nagy L.G."/>
        </authorList>
    </citation>
    <scope>NUCLEOTIDE SEQUENCE [LARGE SCALE GENOMIC DNA]</scope>
    <source>
        <strain evidence="4 5">SZMC22713</strain>
    </source>
</reference>
<dbReference type="Proteomes" id="UP000294933">
    <property type="component" value="Unassembled WGS sequence"/>
</dbReference>
<dbReference type="InterPro" id="IPR050471">
    <property type="entry name" value="AB_hydrolase"/>
</dbReference>
<dbReference type="PANTHER" id="PTHR43433:SF5">
    <property type="entry name" value="AB HYDROLASE-1 DOMAIN-CONTAINING PROTEIN"/>
    <property type="match status" value="1"/>
</dbReference>
<dbReference type="VEuPathDB" id="FungiDB:BD410DRAFT_815465"/>
<name>A0A4Y7Q014_9AGAM</name>
<dbReference type="InterPro" id="IPR002410">
    <property type="entry name" value="Peptidase_S33"/>
</dbReference>